<keyword evidence="5 10" id="KW-0472">Membrane</keyword>
<organism evidence="11 12">
    <name type="scientific">Neobacillus kokaensis</name>
    <dbReference type="NCBI Taxonomy" id="2759023"/>
    <lineage>
        <taxon>Bacteria</taxon>
        <taxon>Bacillati</taxon>
        <taxon>Bacillota</taxon>
        <taxon>Bacilli</taxon>
        <taxon>Bacillales</taxon>
        <taxon>Bacillaceae</taxon>
        <taxon>Neobacillus</taxon>
    </lineage>
</organism>
<comment type="similarity">
    <text evidence="7 10">Belongs to the fluoride channel Fluc/FEX (TC 1.A.43) family.</text>
</comment>
<keyword evidence="4 10" id="KW-1133">Transmembrane helix</keyword>
<dbReference type="HAMAP" id="MF_00454">
    <property type="entry name" value="FluC"/>
    <property type="match status" value="1"/>
</dbReference>
<proteinExistence type="inferred from homology"/>
<protein>
    <recommendedName>
        <fullName evidence="10">Fluoride-specific ion channel FluC</fullName>
    </recommendedName>
</protein>
<dbReference type="InterPro" id="IPR003691">
    <property type="entry name" value="FluC"/>
</dbReference>
<keyword evidence="10" id="KW-0813">Transport</keyword>
<evidence type="ECO:0000256" key="7">
    <source>
        <dbReference type="ARBA" id="ARBA00035120"/>
    </source>
</evidence>
<keyword evidence="12" id="KW-1185">Reference proteome</keyword>
<evidence type="ECO:0000256" key="8">
    <source>
        <dbReference type="ARBA" id="ARBA00035585"/>
    </source>
</evidence>
<keyword evidence="3 10" id="KW-0812">Transmembrane</keyword>
<comment type="activity regulation">
    <text evidence="10">Na(+) is not transported, but it plays an essential structural role and its presence is essential for fluoride channel function.</text>
</comment>
<keyword evidence="10" id="KW-0406">Ion transport</keyword>
<gene>
    <name evidence="11" type="primary">crcB1</name>
    <name evidence="10" type="synonym">crcB</name>
    <name evidence="10" type="synonym">fluC</name>
    <name evidence="11" type="ORF">AM1BK_18990</name>
</gene>
<evidence type="ECO:0000256" key="4">
    <source>
        <dbReference type="ARBA" id="ARBA00022989"/>
    </source>
</evidence>
<evidence type="ECO:0000256" key="3">
    <source>
        <dbReference type="ARBA" id="ARBA00022692"/>
    </source>
</evidence>
<evidence type="ECO:0000256" key="9">
    <source>
        <dbReference type="ARBA" id="ARBA00049940"/>
    </source>
</evidence>
<dbReference type="PANTHER" id="PTHR28259">
    <property type="entry name" value="FLUORIDE EXPORT PROTEIN 1-RELATED"/>
    <property type="match status" value="1"/>
</dbReference>
<feature type="binding site" evidence="10">
    <location>
        <position position="77"/>
    </location>
    <ligand>
        <name>Na(+)</name>
        <dbReference type="ChEBI" id="CHEBI:29101"/>
        <note>structural</note>
    </ligand>
</feature>
<keyword evidence="6 10" id="KW-0407">Ion channel</keyword>
<comment type="subcellular location">
    <subcellularLocation>
        <location evidence="1 10">Cell membrane</location>
        <topology evidence="1 10">Multi-pass membrane protein</topology>
    </subcellularLocation>
</comment>
<dbReference type="RefSeq" id="WP_191272104.1">
    <property type="nucleotide sequence ID" value="NZ_BNDS01000006.1"/>
</dbReference>
<feature type="transmembrane region" description="Helical" evidence="10">
    <location>
        <begin position="95"/>
        <end position="117"/>
    </location>
</feature>
<feature type="binding site" evidence="10">
    <location>
        <position position="74"/>
    </location>
    <ligand>
        <name>Na(+)</name>
        <dbReference type="ChEBI" id="CHEBI:29101"/>
        <note>structural</note>
    </ligand>
</feature>
<dbReference type="Proteomes" id="UP000637074">
    <property type="component" value="Unassembled WGS sequence"/>
</dbReference>
<evidence type="ECO:0000256" key="10">
    <source>
        <dbReference type="HAMAP-Rule" id="MF_00454"/>
    </source>
</evidence>
<comment type="function">
    <text evidence="9 10">Fluoride-specific ion channel. Important for reducing fluoride concentration in the cell, thus reducing its toxicity.</text>
</comment>
<evidence type="ECO:0000313" key="12">
    <source>
        <dbReference type="Proteomes" id="UP000637074"/>
    </source>
</evidence>
<dbReference type="NCBIfam" id="TIGR00494">
    <property type="entry name" value="crcB"/>
    <property type="match status" value="1"/>
</dbReference>
<reference evidence="11 12" key="1">
    <citation type="journal article" date="2022" name="Int. J. Syst. Evol. Microbiol.">
        <title>Neobacillus kokaensis sp. nov., isolated from soil.</title>
        <authorList>
            <person name="Yuki K."/>
            <person name="Matsubara H."/>
            <person name="Yamaguchi S."/>
        </authorList>
    </citation>
    <scope>NUCLEOTIDE SEQUENCE [LARGE SCALE GENOMIC DNA]</scope>
    <source>
        <strain evidence="11 12">LOB 377</strain>
    </source>
</reference>
<sequence length="123" mass="13554">MTYLFVGVGGMIGSIIRYILSTTAEEFGSSNFPYGTLLVNLSGAFLLGWITKKFVNLKKIPPQVLTALTTGVIGSYTTFSTFCLETIRLMQEGDYLFALLYILISLFGGLFFVRIGLKLGESR</sequence>
<feature type="transmembrane region" description="Helical" evidence="10">
    <location>
        <begin position="64"/>
        <end position="89"/>
    </location>
</feature>
<accession>A0ABQ3N2M3</accession>
<evidence type="ECO:0000256" key="5">
    <source>
        <dbReference type="ARBA" id="ARBA00023136"/>
    </source>
</evidence>
<evidence type="ECO:0000256" key="6">
    <source>
        <dbReference type="ARBA" id="ARBA00023303"/>
    </source>
</evidence>
<dbReference type="EMBL" id="BNDS01000006">
    <property type="protein sequence ID" value="GHH98356.1"/>
    <property type="molecule type" value="Genomic_DNA"/>
</dbReference>
<keyword evidence="10" id="KW-0915">Sodium</keyword>
<comment type="catalytic activity">
    <reaction evidence="8">
        <text>fluoride(in) = fluoride(out)</text>
        <dbReference type="Rhea" id="RHEA:76159"/>
        <dbReference type="ChEBI" id="CHEBI:17051"/>
    </reaction>
    <physiologicalReaction direction="left-to-right" evidence="8">
        <dbReference type="Rhea" id="RHEA:76160"/>
    </physiologicalReaction>
</comment>
<evidence type="ECO:0000313" key="11">
    <source>
        <dbReference type="EMBL" id="GHH98356.1"/>
    </source>
</evidence>
<comment type="caution">
    <text evidence="11">The sequence shown here is derived from an EMBL/GenBank/DDBJ whole genome shotgun (WGS) entry which is preliminary data.</text>
</comment>
<dbReference type="PANTHER" id="PTHR28259:SF1">
    <property type="entry name" value="FLUORIDE EXPORT PROTEIN 1-RELATED"/>
    <property type="match status" value="1"/>
</dbReference>
<evidence type="ECO:0000256" key="1">
    <source>
        <dbReference type="ARBA" id="ARBA00004651"/>
    </source>
</evidence>
<evidence type="ECO:0000256" key="2">
    <source>
        <dbReference type="ARBA" id="ARBA00022475"/>
    </source>
</evidence>
<feature type="transmembrane region" description="Helical" evidence="10">
    <location>
        <begin position="32"/>
        <end position="52"/>
    </location>
</feature>
<dbReference type="Pfam" id="PF02537">
    <property type="entry name" value="CRCB"/>
    <property type="match status" value="1"/>
</dbReference>
<keyword evidence="10" id="KW-0479">Metal-binding</keyword>
<name>A0ABQ3N2M3_9BACI</name>
<keyword evidence="2 10" id="KW-1003">Cell membrane</keyword>